<feature type="region of interest" description="Disordered" evidence="1">
    <location>
        <begin position="20"/>
        <end position="65"/>
    </location>
</feature>
<accession>A0A1I7ZX01</accession>
<reference evidence="3" key="1">
    <citation type="submission" date="2016-11" db="UniProtKB">
        <authorList>
            <consortium name="WormBaseParasite"/>
        </authorList>
    </citation>
    <scope>IDENTIFICATION</scope>
</reference>
<evidence type="ECO:0000256" key="1">
    <source>
        <dbReference type="SAM" id="MobiDB-lite"/>
    </source>
</evidence>
<dbReference type="WBParaSite" id="L893_g30423.t1">
    <property type="protein sequence ID" value="L893_g30423.t1"/>
    <property type="gene ID" value="L893_g30423"/>
</dbReference>
<evidence type="ECO:0000313" key="3">
    <source>
        <dbReference type="WBParaSite" id="L893_g30423.t1"/>
    </source>
</evidence>
<proteinExistence type="predicted"/>
<sequence>MHSLVILCVRKHTSEAAPAAPLNQLFPEPAAPLTDPANALEGGTRSSEALGGHPGQKIEGSFDGHSLYFWH</sequence>
<evidence type="ECO:0000313" key="2">
    <source>
        <dbReference type="Proteomes" id="UP000095287"/>
    </source>
</evidence>
<dbReference type="AlphaFoldDB" id="A0A1I7ZX01"/>
<organism evidence="2 3">
    <name type="scientific">Steinernema glaseri</name>
    <dbReference type="NCBI Taxonomy" id="37863"/>
    <lineage>
        <taxon>Eukaryota</taxon>
        <taxon>Metazoa</taxon>
        <taxon>Ecdysozoa</taxon>
        <taxon>Nematoda</taxon>
        <taxon>Chromadorea</taxon>
        <taxon>Rhabditida</taxon>
        <taxon>Tylenchina</taxon>
        <taxon>Panagrolaimomorpha</taxon>
        <taxon>Strongyloidoidea</taxon>
        <taxon>Steinernematidae</taxon>
        <taxon>Steinernema</taxon>
    </lineage>
</organism>
<keyword evidence="2" id="KW-1185">Reference proteome</keyword>
<protein>
    <submittedName>
        <fullName evidence="3">Protein-tyrosine-phosphatase</fullName>
    </submittedName>
</protein>
<name>A0A1I7ZX01_9BILA</name>
<dbReference type="Proteomes" id="UP000095287">
    <property type="component" value="Unplaced"/>
</dbReference>